<name>A0ABS4THL9_9PSEU</name>
<gene>
    <name evidence="1" type="ORF">JOF56_004310</name>
</gene>
<proteinExistence type="predicted"/>
<dbReference type="RefSeq" id="WP_209640911.1">
    <property type="nucleotide sequence ID" value="NZ_JAGINW010000001.1"/>
</dbReference>
<reference evidence="1 2" key="1">
    <citation type="submission" date="2021-03" db="EMBL/GenBank/DDBJ databases">
        <title>Sequencing the genomes of 1000 actinobacteria strains.</title>
        <authorList>
            <person name="Klenk H.-P."/>
        </authorList>
    </citation>
    <scope>NUCLEOTIDE SEQUENCE [LARGE SCALE GENOMIC DNA]</scope>
    <source>
        <strain evidence="1 2">DSM 46670</strain>
    </source>
</reference>
<evidence type="ECO:0000313" key="2">
    <source>
        <dbReference type="Proteomes" id="UP001519332"/>
    </source>
</evidence>
<dbReference type="Proteomes" id="UP001519332">
    <property type="component" value="Unassembled WGS sequence"/>
</dbReference>
<keyword evidence="2" id="KW-1185">Reference proteome</keyword>
<evidence type="ECO:0000313" key="1">
    <source>
        <dbReference type="EMBL" id="MBP2323925.1"/>
    </source>
</evidence>
<dbReference type="EMBL" id="JAGINW010000001">
    <property type="protein sequence ID" value="MBP2323925.1"/>
    <property type="molecule type" value="Genomic_DNA"/>
</dbReference>
<protein>
    <submittedName>
        <fullName evidence="1">Uncharacterized protein</fullName>
    </submittedName>
</protein>
<organism evidence="1 2">
    <name type="scientific">Kibdelosporangium banguiense</name>
    <dbReference type="NCBI Taxonomy" id="1365924"/>
    <lineage>
        <taxon>Bacteria</taxon>
        <taxon>Bacillati</taxon>
        <taxon>Actinomycetota</taxon>
        <taxon>Actinomycetes</taxon>
        <taxon>Pseudonocardiales</taxon>
        <taxon>Pseudonocardiaceae</taxon>
        <taxon>Kibdelosporangium</taxon>
    </lineage>
</organism>
<sequence>MSSVEVDVPAVWNMFSEPRMAPYLPLAAHDKGVALGLYEWSARTSSAVFEVVGHLEVLLRNALDRCMREYFREDQCGIPWFLLPTPGGEHG</sequence>
<accession>A0ABS4THL9</accession>
<comment type="caution">
    <text evidence="1">The sequence shown here is derived from an EMBL/GenBank/DDBJ whole genome shotgun (WGS) entry which is preliminary data.</text>
</comment>